<comment type="caution">
    <text evidence="7">The sequence shown here is derived from an EMBL/GenBank/DDBJ whole genome shotgun (WGS) entry which is preliminary data.</text>
</comment>
<evidence type="ECO:0000313" key="7">
    <source>
        <dbReference type="EMBL" id="KAL1878191.1"/>
    </source>
</evidence>
<proteinExistence type="predicted"/>
<keyword evidence="4 6" id="KW-0472">Membrane</keyword>
<feature type="compositionally biased region" description="Polar residues" evidence="5">
    <location>
        <begin position="291"/>
        <end position="300"/>
    </location>
</feature>
<evidence type="ECO:0000256" key="2">
    <source>
        <dbReference type="ARBA" id="ARBA00022692"/>
    </source>
</evidence>
<dbReference type="EMBL" id="JAWRVE010000012">
    <property type="protein sequence ID" value="KAL1878191.1"/>
    <property type="molecule type" value="Genomic_DNA"/>
</dbReference>
<evidence type="ECO:0000256" key="6">
    <source>
        <dbReference type="SAM" id="Phobius"/>
    </source>
</evidence>
<dbReference type="PANTHER" id="PTHR15549:SF30">
    <property type="entry name" value="MID2 DOMAIN-CONTAINING PROTEIN"/>
    <property type="match status" value="1"/>
</dbReference>
<feature type="region of interest" description="Disordered" evidence="5">
    <location>
        <begin position="176"/>
        <end position="216"/>
    </location>
</feature>
<protein>
    <submittedName>
        <fullName evidence="7">Uncharacterized protein</fullName>
    </submittedName>
</protein>
<feature type="region of interest" description="Disordered" evidence="5">
    <location>
        <begin position="252"/>
        <end position="353"/>
    </location>
</feature>
<feature type="compositionally biased region" description="Basic and acidic residues" evidence="5">
    <location>
        <begin position="252"/>
        <end position="268"/>
    </location>
</feature>
<dbReference type="PANTHER" id="PTHR15549">
    <property type="entry name" value="PAIRED IMMUNOGLOBULIN-LIKE TYPE 2 RECEPTOR"/>
    <property type="match status" value="1"/>
</dbReference>
<sequence>MSDDIDIFVSNGTCYSSAHLKADSAMIPCGNDANDHAACCQAGDNCLESSVCYSPEYGVTYISGCSDPSYEHPSCPNKFNDRATPWLGLSYCNGTSNEWVICDQKKKSPVLTKPDTCFCPTDEDDRTMTLSQSSIIKGTASLPTTLGESIQFSRGYYPTVNSNSATATASTADASISSSSLSSASPDFTEATSNDNSTNGSPGHAHPPQQSGLSPGAKIGTIAGAVIGTLLLALMAMGWMCLRRRRQKQQLQREEEERAVDNFMHGDSKGGAASEPDPLNLGLAMGPASDGASSNPNTPALSELDTKAARPWSMRSELEPETTTRPFHAMTTGGQQARRAPSELAAHPIAELP</sequence>
<keyword evidence="3 6" id="KW-1133">Transmembrane helix</keyword>
<evidence type="ECO:0000256" key="3">
    <source>
        <dbReference type="ARBA" id="ARBA00022989"/>
    </source>
</evidence>
<organism evidence="7 8">
    <name type="scientific">Diaporthe australafricana</name>
    <dbReference type="NCBI Taxonomy" id="127596"/>
    <lineage>
        <taxon>Eukaryota</taxon>
        <taxon>Fungi</taxon>
        <taxon>Dikarya</taxon>
        <taxon>Ascomycota</taxon>
        <taxon>Pezizomycotina</taxon>
        <taxon>Sordariomycetes</taxon>
        <taxon>Sordariomycetidae</taxon>
        <taxon>Diaporthales</taxon>
        <taxon>Diaporthaceae</taxon>
        <taxon>Diaporthe</taxon>
    </lineage>
</organism>
<evidence type="ECO:0000256" key="5">
    <source>
        <dbReference type="SAM" id="MobiDB-lite"/>
    </source>
</evidence>
<feature type="transmembrane region" description="Helical" evidence="6">
    <location>
        <begin position="219"/>
        <end position="242"/>
    </location>
</feature>
<keyword evidence="2 6" id="KW-0812">Transmembrane</keyword>
<reference evidence="7 8" key="1">
    <citation type="journal article" date="2024" name="IMA Fungus">
        <title>IMA Genome - F19 : A genome assembly and annotation guide to empower mycologists, including annotated draft genome sequences of Ceratocystis pirilliformis, Diaporthe australafricana, Fusarium ophioides, Paecilomyces lecythidis, and Sporothrix stenoceras.</title>
        <authorList>
            <person name="Aylward J."/>
            <person name="Wilson A.M."/>
            <person name="Visagie C.M."/>
            <person name="Spraker J."/>
            <person name="Barnes I."/>
            <person name="Buitendag C."/>
            <person name="Ceriani C."/>
            <person name="Del Mar Angel L."/>
            <person name="du Plessis D."/>
            <person name="Fuchs T."/>
            <person name="Gasser K."/>
            <person name="Kramer D."/>
            <person name="Li W."/>
            <person name="Munsamy K."/>
            <person name="Piso A."/>
            <person name="Price J.L."/>
            <person name="Sonnekus B."/>
            <person name="Thomas C."/>
            <person name="van der Nest A."/>
            <person name="van Dijk A."/>
            <person name="van Heerden A."/>
            <person name="van Vuuren N."/>
            <person name="Yilmaz N."/>
            <person name="Duong T.A."/>
            <person name="van der Merwe N.A."/>
            <person name="Wingfield M.J."/>
            <person name="Wingfield B.D."/>
        </authorList>
    </citation>
    <scope>NUCLEOTIDE SEQUENCE [LARGE SCALE GENOMIC DNA]</scope>
    <source>
        <strain evidence="7 8">CMW 18300</strain>
    </source>
</reference>
<comment type="subcellular location">
    <subcellularLocation>
        <location evidence="1">Membrane</location>
        <topology evidence="1">Single-pass membrane protein</topology>
    </subcellularLocation>
</comment>
<name>A0ABR3XQC2_9PEZI</name>
<feature type="compositionally biased region" description="Low complexity" evidence="5">
    <location>
        <begin position="176"/>
        <end position="185"/>
    </location>
</feature>
<feature type="compositionally biased region" description="Polar residues" evidence="5">
    <location>
        <begin position="190"/>
        <end position="201"/>
    </location>
</feature>
<gene>
    <name evidence="7" type="ORF">Daus18300_002108</name>
</gene>
<keyword evidence="8" id="KW-1185">Reference proteome</keyword>
<evidence type="ECO:0000313" key="8">
    <source>
        <dbReference type="Proteomes" id="UP001583177"/>
    </source>
</evidence>
<dbReference type="Proteomes" id="UP001583177">
    <property type="component" value="Unassembled WGS sequence"/>
</dbReference>
<evidence type="ECO:0000256" key="4">
    <source>
        <dbReference type="ARBA" id="ARBA00023136"/>
    </source>
</evidence>
<accession>A0ABR3XQC2</accession>
<evidence type="ECO:0000256" key="1">
    <source>
        <dbReference type="ARBA" id="ARBA00004167"/>
    </source>
</evidence>
<dbReference type="InterPro" id="IPR051694">
    <property type="entry name" value="Immunoregulatory_rcpt-like"/>
</dbReference>